<dbReference type="PANTHER" id="PTHR28678:SF1">
    <property type="entry name" value="CODANIN-1"/>
    <property type="match status" value="1"/>
</dbReference>
<dbReference type="AlphaFoldDB" id="A0A1W4WTU9"/>
<sequence length="1231" mass="141536">MAQILINKVLNNEISLENLQNWILHDDGKITSLRTDSFNTSPEDFISYFLNFIHEKSVSEEKNSEDTPLKCSTPKQKERIISKSFDEDTKNWPQLLPEPQNVLKSPKQFLKSTPTDLKKTPIKATESPYRLEEISCHILNISNPISPLHSYSNGFASPKVKRPLQSPKSCDKVSNICLGDFLVKPKILNKKRSQKKLSDTECGDDHKDQNVKSRRINPTCLSKKLSEIEQTGNCFNFKSNSAEVQVENIIEQRNVLLEERIKILSRTNSNDHFQKLPVKKIQPLQCGEKPEIVAEISNVTFKKQLDKIASIYSFLLQRNYVLNITAELCFLITLLLQKQQEHSENHPMKENFDKPEIIFCNPHNRVYFSAKVLENNIFLFYILDRPSLKLLLDNKNLKNFSHSTHKQIETIYESKVEKPIEVLKADADLNVCFISDTDNRENFASNLSFHAFRKQRDVFYEILRIWETNHLLPNWNFGVALGSKIKYIFNMHPDPTNFMHFCRLFKAQLLKNCVKNGKEVESNENDFSTLSSLSGMTSEKFSLLKSRITTKQFSNGINTTPTFTDHQEFYKEFLIVASNYTFYSHLKDQFISDIIELNDFKFDDYEIANDKTETYSNSSAKKSFIVCLKSLRILAKFLGFLQSFPYKNDAPGNILPAKVLKCQIEIRSQIRPSLNLKSILENSIKNKTLVITVPWVTKYISMLDYVELRLPRFLEVYEILFYIHKSFSLDETVSKTYLFSNANFNLFSVILIKLCLGWLFDLPHFPESLYYEWCFKNGAASKAAQSSIFLNTAVDSFDSLDVVDQNILHICCPYLDEIKKILSSSSNALNSNSRVKHITPVTAVSSSSELMKKKVQYQLEEAFFNGQPASVRKTVEFVSERVASACVKQICYEIVPEFKRKAQEDLKDILLKFVNDNVSENELNAVVRTKINEFSVKKVSELEELIENTVDKQISDRVPVCCDLLLSFDALPQTRKVCGVISCRMCKEKVSEWVKTHITASTFSKDYESVVKGIRGKCEKGTRLDFLPCESHNDNALGPATLLDQIRGFIWGLMDKPQIVTPSAIRDLFGTISTTFRQREDVSKFSYHAVNQMTVDLVLNLVTHVPKLTDKIFITEVVLPFFKNIDNSDDLFENLICPRNVMLLAQSPEGQSSWKCLAVFLSLILKEHLMSLEQFEAQVVALYKNSWDEATLKTLSRFYQDVIDTCSEWGECTEDKFAFLINFLSEYCSDL</sequence>
<evidence type="ECO:0000259" key="1">
    <source>
        <dbReference type="Pfam" id="PF15296"/>
    </source>
</evidence>
<dbReference type="InterPro" id="IPR040031">
    <property type="entry name" value="Codanin-1"/>
</dbReference>
<protein>
    <submittedName>
        <fullName evidence="3">Codanin-1</fullName>
    </submittedName>
</protein>
<organism evidence="2 3">
    <name type="scientific">Agrilus planipennis</name>
    <name type="common">Emerald ash borer</name>
    <name type="synonym">Agrilus marcopoli</name>
    <dbReference type="NCBI Taxonomy" id="224129"/>
    <lineage>
        <taxon>Eukaryota</taxon>
        <taxon>Metazoa</taxon>
        <taxon>Ecdysozoa</taxon>
        <taxon>Arthropoda</taxon>
        <taxon>Hexapoda</taxon>
        <taxon>Insecta</taxon>
        <taxon>Pterygota</taxon>
        <taxon>Neoptera</taxon>
        <taxon>Endopterygota</taxon>
        <taxon>Coleoptera</taxon>
        <taxon>Polyphaga</taxon>
        <taxon>Elateriformia</taxon>
        <taxon>Buprestoidea</taxon>
        <taxon>Buprestidae</taxon>
        <taxon>Agrilinae</taxon>
        <taxon>Agrilus</taxon>
    </lineage>
</organism>
<dbReference type="Proteomes" id="UP000192223">
    <property type="component" value="Unplaced"/>
</dbReference>
<gene>
    <name evidence="3" type="primary">LOC108735864</name>
</gene>
<reference evidence="3" key="1">
    <citation type="submission" date="2025-08" db="UniProtKB">
        <authorList>
            <consortium name="RefSeq"/>
        </authorList>
    </citation>
    <scope>IDENTIFICATION</scope>
    <source>
        <tissue evidence="3">Entire body</tissue>
    </source>
</reference>
<dbReference type="KEGG" id="apln:108735864"/>
<dbReference type="FunCoup" id="A0A1W4WTU9">
    <property type="interactions" value="2018"/>
</dbReference>
<evidence type="ECO:0000313" key="3">
    <source>
        <dbReference type="RefSeq" id="XP_018323573.1"/>
    </source>
</evidence>
<dbReference type="Pfam" id="PF15296">
    <property type="entry name" value="Codanin-1_C"/>
    <property type="match status" value="1"/>
</dbReference>
<dbReference type="OrthoDB" id="20982at2759"/>
<dbReference type="InParanoid" id="A0A1W4WTU9"/>
<feature type="domain" description="Codanin-1 C-terminal" evidence="1">
    <location>
        <begin position="798"/>
        <end position="907"/>
    </location>
</feature>
<accession>A0A1W4WTU9</accession>
<dbReference type="InterPro" id="IPR028171">
    <property type="entry name" value="Codanin-1_C"/>
</dbReference>
<proteinExistence type="predicted"/>
<dbReference type="PANTHER" id="PTHR28678">
    <property type="entry name" value="CODANIN-1"/>
    <property type="match status" value="1"/>
</dbReference>
<evidence type="ECO:0000313" key="2">
    <source>
        <dbReference type="Proteomes" id="UP000192223"/>
    </source>
</evidence>
<dbReference type="STRING" id="224129.A0A1W4WTU9"/>
<dbReference type="GO" id="GO:0005634">
    <property type="term" value="C:nucleus"/>
    <property type="evidence" value="ECO:0007669"/>
    <property type="project" value="TreeGrafter"/>
</dbReference>
<dbReference type="RefSeq" id="XP_018323573.1">
    <property type="nucleotide sequence ID" value="XM_018468071.1"/>
</dbReference>
<keyword evidence="2" id="KW-1185">Reference proteome</keyword>
<dbReference type="GO" id="GO:0006325">
    <property type="term" value="P:chromatin organization"/>
    <property type="evidence" value="ECO:0007669"/>
    <property type="project" value="TreeGrafter"/>
</dbReference>
<dbReference type="CTD" id="46719"/>
<name>A0A1W4WTU9_AGRPL</name>
<dbReference type="GeneID" id="108735864"/>